<keyword evidence="2" id="KW-1185">Reference proteome</keyword>
<dbReference type="RefSeq" id="WP_397082152.1">
    <property type="nucleotide sequence ID" value="NZ_JBITGY010000004.1"/>
</dbReference>
<evidence type="ECO:0008006" key="3">
    <source>
        <dbReference type="Google" id="ProtNLM"/>
    </source>
</evidence>
<proteinExistence type="predicted"/>
<evidence type="ECO:0000313" key="2">
    <source>
        <dbReference type="Proteomes" id="UP001612741"/>
    </source>
</evidence>
<dbReference type="EMBL" id="JBITGY010000004">
    <property type="protein sequence ID" value="MFI6498919.1"/>
    <property type="molecule type" value="Genomic_DNA"/>
</dbReference>
<organism evidence="1 2">
    <name type="scientific">Nonomuraea typhae</name>
    <dbReference type="NCBI Taxonomy" id="2603600"/>
    <lineage>
        <taxon>Bacteria</taxon>
        <taxon>Bacillati</taxon>
        <taxon>Actinomycetota</taxon>
        <taxon>Actinomycetes</taxon>
        <taxon>Streptosporangiales</taxon>
        <taxon>Streptosporangiaceae</taxon>
        <taxon>Nonomuraea</taxon>
    </lineage>
</organism>
<accession>A0ABW7YWR6</accession>
<gene>
    <name evidence="1" type="ORF">ACIBG2_16145</name>
</gene>
<dbReference type="Proteomes" id="UP001612741">
    <property type="component" value="Unassembled WGS sequence"/>
</dbReference>
<comment type="caution">
    <text evidence="1">The sequence shown here is derived from an EMBL/GenBank/DDBJ whole genome shotgun (WGS) entry which is preliminary data.</text>
</comment>
<sequence>MGDPHGGECHQPQRRLDAVGSALSERDRYLLTCTCGGMRPAAIDGYRSLWRAFDRHLADVDVVADGV</sequence>
<evidence type="ECO:0000313" key="1">
    <source>
        <dbReference type="EMBL" id="MFI6498919.1"/>
    </source>
</evidence>
<protein>
    <recommendedName>
        <fullName evidence="3">Beta-ketoacyl synthase N-terminal domain-containing protein</fullName>
    </recommendedName>
</protein>
<name>A0ABW7YWR6_9ACTN</name>
<reference evidence="1 2" key="1">
    <citation type="submission" date="2024-10" db="EMBL/GenBank/DDBJ databases">
        <title>The Natural Products Discovery Center: Release of the First 8490 Sequenced Strains for Exploring Actinobacteria Biosynthetic Diversity.</title>
        <authorList>
            <person name="Kalkreuter E."/>
            <person name="Kautsar S.A."/>
            <person name="Yang D."/>
            <person name="Bader C.D."/>
            <person name="Teijaro C.N."/>
            <person name="Fluegel L."/>
            <person name="Davis C.M."/>
            <person name="Simpson J.R."/>
            <person name="Lauterbach L."/>
            <person name="Steele A.D."/>
            <person name="Gui C."/>
            <person name="Meng S."/>
            <person name="Li G."/>
            <person name="Viehrig K."/>
            <person name="Ye F."/>
            <person name="Su P."/>
            <person name="Kiefer A.F."/>
            <person name="Nichols A."/>
            <person name="Cepeda A.J."/>
            <person name="Yan W."/>
            <person name="Fan B."/>
            <person name="Jiang Y."/>
            <person name="Adhikari A."/>
            <person name="Zheng C.-J."/>
            <person name="Schuster L."/>
            <person name="Cowan T.M."/>
            <person name="Smanski M.J."/>
            <person name="Chevrette M.G."/>
            <person name="De Carvalho L.P.S."/>
            <person name="Shen B."/>
        </authorList>
    </citation>
    <scope>NUCLEOTIDE SEQUENCE [LARGE SCALE GENOMIC DNA]</scope>
    <source>
        <strain evidence="1 2">NPDC050545</strain>
    </source>
</reference>